<dbReference type="KEGG" id="ovi:T265_05922"/>
<dbReference type="CTD" id="20320104"/>
<dbReference type="STRING" id="6198.A0A074ZME7"/>
<evidence type="ECO:0008006" key="4">
    <source>
        <dbReference type="Google" id="ProtNLM"/>
    </source>
</evidence>
<name>A0A074ZME7_OPIVI</name>
<evidence type="ECO:0000256" key="1">
    <source>
        <dbReference type="SAM" id="MobiDB-lite"/>
    </source>
</evidence>
<feature type="region of interest" description="Disordered" evidence="1">
    <location>
        <begin position="85"/>
        <end position="106"/>
    </location>
</feature>
<dbReference type="Proteomes" id="UP000054324">
    <property type="component" value="Unassembled WGS sequence"/>
</dbReference>
<feature type="compositionally biased region" description="Polar residues" evidence="1">
    <location>
        <begin position="95"/>
        <end position="104"/>
    </location>
</feature>
<reference evidence="2 3" key="1">
    <citation type="submission" date="2013-11" db="EMBL/GenBank/DDBJ databases">
        <title>Opisthorchis viverrini - life in the bile duct.</title>
        <authorList>
            <person name="Young N.D."/>
            <person name="Nagarajan N."/>
            <person name="Lin S.J."/>
            <person name="Korhonen P.K."/>
            <person name="Jex A.R."/>
            <person name="Hall R.S."/>
            <person name="Safavi-Hemami H."/>
            <person name="Kaewkong W."/>
            <person name="Bertrand D."/>
            <person name="Gao S."/>
            <person name="Seet Q."/>
            <person name="Wongkham S."/>
            <person name="Teh B.T."/>
            <person name="Wongkham C."/>
            <person name="Intapan P.M."/>
            <person name="Maleewong W."/>
            <person name="Yang X."/>
            <person name="Hu M."/>
            <person name="Wang Z."/>
            <person name="Hofmann A."/>
            <person name="Sternberg P.W."/>
            <person name="Tan P."/>
            <person name="Wang J."/>
            <person name="Gasser R.B."/>
        </authorList>
    </citation>
    <scope>NUCLEOTIDE SEQUENCE [LARGE SCALE GENOMIC DNA]</scope>
</reference>
<organism evidence="2 3">
    <name type="scientific">Opisthorchis viverrini</name>
    <name type="common">Southeast Asian liver fluke</name>
    <dbReference type="NCBI Taxonomy" id="6198"/>
    <lineage>
        <taxon>Eukaryota</taxon>
        <taxon>Metazoa</taxon>
        <taxon>Spiralia</taxon>
        <taxon>Lophotrochozoa</taxon>
        <taxon>Platyhelminthes</taxon>
        <taxon>Trematoda</taxon>
        <taxon>Digenea</taxon>
        <taxon>Opisthorchiida</taxon>
        <taxon>Opisthorchiata</taxon>
        <taxon>Opisthorchiidae</taxon>
        <taxon>Opisthorchis</taxon>
    </lineage>
</organism>
<evidence type="ECO:0000313" key="2">
    <source>
        <dbReference type="EMBL" id="KER26942.1"/>
    </source>
</evidence>
<proteinExistence type="predicted"/>
<feature type="compositionally biased region" description="Low complexity" evidence="1">
    <location>
        <begin position="44"/>
        <end position="59"/>
    </location>
</feature>
<dbReference type="GeneID" id="20320104"/>
<dbReference type="RefSeq" id="XP_009169321.1">
    <property type="nucleotide sequence ID" value="XM_009171057.1"/>
</dbReference>
<protein>
    <recommendedName>
        <fullName evidence="4">Collagen triple helix repeat protein</fullName>
    </recommendedName>
</protein>
<feature type="region of interest" description="Disordered" evidence="1">
    <location>
        <begin position="1"/>
        <end position="71"/>
    </location>
</feature>
<sequence>MQVQSLPGSPSSPGFPGIPGAPTMPVSPFGPRSPIGPRGPCLPISPTGPKGPISPISPGGPMGPGGPGDLLSHLVRVLRGHRQLLRHRTDHRRPSTQPDPSFQLIQEDPEDQRVPLVQSSHQNLENQLDRPGLEAQVVREDLSHQVDPSVQVVPLVLASRLHRSSRLVPAVHVALDFPEGQGLHPDQACRQVQDHLVALEAHGLHHWLLDRVGQVLQSSLEVRADQEDLAAPVHRRDHEDLSRLVAEERVLVLSHSELVHRYQIEKVLS</sequence>
<feature type="compositionally biased region" description="Low complexity" evidence="1">
    <location>
        <begin position="1"/>
        <end position="21"/>
    </location>
</feature>
<accession>A0A074ZME7</accession>
<dbReference type="EMBL" id="KL596735">
    <property type="protein sequence ID" value="KER26942.1"/>
    <property type="molecule type" value="Genomic_DNA"/>
</dbReference>
<evidence type="ECO:0000313" key="3">
    <source>
        <dbReference type="Proteomes" id="UP000054324"/>
    </source>
</evidence>
<keyword evidence="3" id="KW-1185">Reference proteome</keyword>
<dbReference type="AlphaFoldDB" id="A0A074ZME7"/>
<gene>
    <name evidence="2" type="ORF">T265_05922</name>
</gene>